<evidence type="ECO:0000256" key="1">
    <source>
        <dbReference type="ARBA" id="ARBA00023157"/>
    </source>
</evidence>
<dbReference type="Pfam" id="PF00544">
    <property type="entry name" value="Pectate_lyase_4"/>
    <property type="match status" value="2"/>
</dbReference>
<reference evidence="10 11" key="1">
    <citation type="submission" date="2015-01" db="EMBL/GenBank/DDBJ databases">
        <title>Complete genome of Pseudomonas batumici UCM B-321 producer of the batumin antibiotic with strong antistaphilococcal and potential anticancer activity.</title>
        <authorList>
            <person name="Klochko V.V."/>
            <person name="Zelena L.B."/>
            <person name="Elena K.A."/>
            <person name="Reva O.N."/>
        </authorList>
    </citation>
    <scope>NUCLEOTIDE SEQUENCE [LARGE SCALE GENOMIC DNA]</scope>
    <source>
        <strain evidence="10 11">UCM B-321</strain>
    </source>
</reference>
<keyword evidence="7" id="KW-0964">Secreted</keyword>
<dbReference type="SUPFAM" id="SSF51126">
    <property type="entry name" value="Pectin lyase-like"/>
    <property type="match status" value="1"/>
</dbReference>
<evidence type="ECO:0000256" key="4">
    <source>
        <dbReference type="ARBA" id="ARBA00036818"/>
    </source>
</evidence>
<evidence type="ECO:0000256" key="5">
    <source>
        <dbReference type="ARBA" id="ARBA00037631"/>
    </source>
</evidence>
<evidence type="ECO:0000256" key="8">
    <source>
        <dbReference type="SAM" id="SignalP"/>
    </source>
</evidence>
<dbReference type="PATRIC" id="fig|226910.6.peg.3028"/>
<dbReference type="InterPro" id="IPR002022">
    <property type="entry name" value="Pec_lyase"/>
</dbReference>
<proteinExistence type="inferred from homology"/>
<evidence type="ECO:0000256" key="6">
    <source>
        <dbReference type="ARBA" id="ARBA00039082"/>
    </source>
</evidence>
<sequence length="401" mass="43108">MLLTRYILPSLILFTYLPAYAENTPQGFGAGTIGGAGGAVVRVHNRNELQHALCQSYGPGGFCSDTTPRIVEVDGTFDYTGTEGRDSKPGCVYGDACPASSPYKPETLALLNSDDKHCDGKPIIQVDFDKAPNNPLKVGSNKTVIGIGASATLKGKGLALKGVRNVIIRNLTFSDINQGVIFAGDALTLDDVDQVWIDHNHFKNIGRQMIVGGFQPTLHVSISWNDFDGDNLYSHNCSGKHYWNLLMAAKAQSITMSYNWFHHFSGRAPKIGGDDVTVHMVNNYFEDGSWHALDAVDPARVLVEGNNFENVALPITRTDHPGHIFGMQGSLDASSQAKCHAALGRSCLSNIANPPPKVNGFNTDSNVLDVFAKIPRPQIESPIPAQDVPAMVKAGAGPGHT</sequence>
<keyword evidence="1" id="KW-1015">Disulfide bond</keyword>
<evidence type="ECO:0000256" key="2">
    <source>
        <dbReference type="ARBA" id="ARBA00023180"/>
    </source>
</evidence>
<dbReference type="InterPro" id="IPR011050">
    <property type="entry name" value="Pectin_lyase_fold/virulence"/>
</dbReference>
<evidence type="ECO:0000256" key="3">
    <source>
        <dbReference type="ARBA" id="ARBA00023239"/>
    </source>
</evidence>
<feature type="chain" id="PRO_5002148176" description="pectin lyase" evidence="8">
    <location>
        <begin position="22"/>
        <end position="401"/>
    </location>
</feature>
<dbReference type="GO" id="GO:0047490">
    <property type="term" value="F:pectin lyase activity"/>
    <property type="evidence" value="ECO:0007669"/>
    <property type="project" value="UniProtKB-EC"/>
</dbReference>
<dbReference type="InterPro" id="IPR012334">
    <property type="entry name" value="Pectin_lyas_fold"/>
</dbReference>
<evidence type="ECO:0000259" key="9">
    <source>
        <dbReference type="SMART" id="SM00656"/>
    </source>
</evidence>
<dbReference type="RefSeq" id="WP_084615044.1">
    <property type="nucleotide sequence ID" value="NZ_JXDG01000040.1"/>
</dbReference>
<keyword evidence="11" id="KW-1185">Reference proteome</keyword>
<protein>
    <recommendedName>
        <fullName evidence="6">pectin lyase</fullName>
        <ecNumber evidence="6">4.2.2.10</ecNumber>
    </recommendedName>
</protein>
<feature type="signal peptide" evidence="8">
    <location>
        <begin position="1"/>
        <end position="21"/>
    </location>
</feature>
<dbReference type="AlphaFoldDB" id="A0A0C2EB43"/>
<feature type="domain" description="Pectate lyase" evidence="9">
    <location>
        <begin position="101"/>
        <end position="314"/>
    </location>
</feature>
<evidence type="ECO:0000256" key="7">
    <source>
        <dbReference type="RuleBase" id="RU361173"/>
    </source>
</evidence>
<comment type="catalytic activity">
    <reaction evidence="4">
        <text>Eliminative cleavage of (1-&gt;4)-alpha-D-galacturonan methyl ester to give oligosaccharides with 4-deoxy-6-O-methyl-alpha-D-galact-4-enuronosyl groups at their non-reducing ends.</text>
        <dbReference type="EC" id="4.2.2.10"/>
    </reaction>
</comment>
<dbReference type="STRING" id="226910.UCMB321_3039"/>
<dbReference type="Proteomes" id="UP000031535">
    <property type="component" value="Unassembled WGS sequence"/>
</dbReference>
<dbReference type="GO" id="GO:0005576">
    <property type="term" value="C:extracellular region"/>
    <property type="evidence" value="ECO:0007669"/>
    <property type="project" value="UniProtKB-SubCell"/>
</dbReference>
<dbReference type="EMBL" id="JXDG01000040">
    <property type="protein sequence ID" value="KIH83089.1"/>
    <property type="molecule type" value="Genomic_DNA"/>
</dbReference>
<dbReference type="GO" id="GO:0000272">
    <property type="term" value="P:polysaccharide catabolic process"/>
    <property type="evidence" value="ECO:0007669"/>
    <property type="project" value="UniProtKB-KW"/>
</dbReference>
<dbReference type="PANTHER" id="PTHR31683">
    <property type="entry name" value="PECTATE LYASE 18-RELATED"/>
    <property type="match status" value="1"/>
</dbReference>
<dbReference type="PANTHER" id="PTHR31683:SF67">
    <property type="entry name" value="PECTIN LYASE F-RELATED"/>
    <property type="match status" value="1"/>
</dbReference>
<comment type="function">
    <text evidence="5">Pectinolytic enzymes consist of four classes of enzymes: pectin lyase, polygalacturonase, pectin methylesterase and rhamnogalacturonase. Among pectinolytic enzymes, pectin lyase is the most important in depolymerization of pectin, since it cleaves internal glycosidic bonds of highly methylated pectins.</text>
</comment>
<name>A0A0C2EB43_9PSED</name>
<evidence type="ECO:0000313" key="10">
    <source>
        <dbReference type="EMBL" id="KIH83089.1"/>
    </source>
</evidence>
<dbReference type="Gene3D" id="2.160.20.10">
    <property type="entry name" value="Single-stranded right-handed beta-helix, Pectin lyase-like"/>
    <property type="match status" value="1"/>
</dbReference>
<comment type="similarity">
    <text evidence="7">Belongs to the polysaccharide lyase 1 family.</text>
</comment>
<dbReference type="EC" id="4.2.2.10" evidence="6"/>
<comment type="caution">
    <text evidence="10">The sequence shown here is derived from an EMBL/GenBank/DDBJ whole genome shotgun (WGS) entry which is preliminary data.</text>
</comment>
<comment type="subcellular location">
    <subcellularLocation>
        <location evidence="7">Secreted</location>
    </subcellularLocation>
</comment>
<keyword evidence="7" id="KW-0119">Carbohydrate metabolism</keyword>
<keyword evidence="7" id="KW-0624">Polysaccharide degradation</keyword>
<organism evidence="10 11">
    <name type="scientific">Pseudomonas batumici</name>
    <dbReference type="NCBI Taxonomy" id="226910"/>
    <lineage>
        <taxon>Bacteria</taxon>
        <taxon>Pseudomonadati</taxon>
        <taxon>Pseudomonadota</taxon>
        <taxon>Gammaproteobacteria</taxon>
        <taxon>Pseudomonadales</taxon>
        <taxon>Pseudomonadaceae</taxon>
        <taxon>Pseudomonas</taxon>
    </lineage>
</organism>
<accession>A0A0C2EB43</accession>
<keyword evidence="3 7" id="KW-0456">Lyase</keyword>
<evidence type="ECO:0000313" key="11">
    <source>
        <dbReference type="Proteomes" id="UP000031535"/>
    </source>
</evidence>
<dbReference type="SMART" id="SM00656">
    <property type="entry name" value="Amb_all"/>
    <property type="match status" value="1"/>
</dbReference>
<gene>
    <name evidence="10" type="ORF">UCMB321_3039</name>
</gene>
<dbReference type="InterPro" id="IPR045032">
    <property type="entry name" value="PEL"/>
</dbReference>
<keyword evidence="8" id="KW-0732">Signal</keyword>
<dbReference type="GO" id="GO:0030570">
    <property type="term" value="F:pectate lyase activity"/>
    <property type="evidence" value="ECO:0007669"/>
    <property type="project" value="InterPro"/>
</dbReference>
<keyword evidence="2" id="KW-0325">Glycoprotein</keyword>